<proteinExistence type="predicted"/>
<evidence type="ECO:0000259" key="8">
    <source>
        <dbReference type="PROSITE" id="PS50928"/>
    </source>
</evidence>
<dbReference type="PANTHER" id="PTHR43744">
    <property type="entry name" value="ABC TRANSPORTER PERMEASE PROTEIN MG189-RELATED-RELATED"/>
    <property type="match status" value="1"/>
</dbReference>
<dbReference type="Gene3D" id="1.10.3720.10">
    <property type="entry name" value="MetI-like"/>
    <property type="match status" value="1"/>
</dbReference>
<dbReference type="InterPro" id="IPR000515">
    <property type="entry name" value="MetI-like"/>
</dbReference>
<dbReference type="GO" id="GO:0005886">
    <property type="term" value="C:plasma membrane"/>
    <property type="evidence" value="ECO:0007669"/>
    <property type="project" value="UniProtKB-SubCell"/>
</dbReference>
<evidence type="ECO:0000256" key="3">
    <source>
        <dbReference type="ARBA" id="ARBA00022475"/>
    </source>
</evidence>
<dbReference type="SUPFAM" id="SSF161098">
    <property type="entry name" value="MetI-like"/>
    <property type="match status" value="1"/>
</dbReference>
<comment type="caution">
    <text evidence="9">The sequence shown here is derived from an EMBL/GenBank/DDBJ whole genome shotgun (WGS) entry which is preliminary data.</text>
</comment>
<dbReference type="CDD" id="cd06261">
    <property type="entry name" value="TM_PBP2"/>
    <property type="match status" value="1"/>
</dbReference>
<dbReference type="GO" id="GO:0055085">
    <property type="term" value="P:transmembrane transport"/>
    <property type="evidence" value="ECO:0007669"/>
    <property type="project" value="InterPro"/>
</dbReference>
<keyword evidence="5 7" id="KW-1133">Transmembrane helix</keyword>
<keyword evidence="4 7" id="KW-0812">Transmembrane</keyword>
<comment type="subcellular location">
    <subcellularLocation>
        <location evidence="1">Cell membrane</location>
        <topology evidence="1">Multi-pass membrane protein</topology>
    </subcellularLocation>
</comment>
<evidence type="ECO:0000256" key="6">
    <source>
        <dbReference type="ARBA" id="ARBA00023136"/>
    </source>
</evidence>
<feature type="domain" description="ABC transmembrane type-1" evidence="8">
    <location>
        <begin position="1"/>
        <end position="180"/>
    </location>
</feature>
<dbReference type="InterPro" id="IPR035906">
    <property type="entry name" value="MetI-like_sf"/>
</dbReference>
<dbReference type="PROSITE" id="PS50928">
    <property type="entry name" value="ABC_TM1"/>
    <property type="match status" value="1"/>
</dbReference>
<organism evidence="9">
    <name type="scientific">bioreactor metagenome</name>
    <dbReference type="NCBI Taxonomy" id="1076179"/>
    <lineage>
        <taxon>unclassified sequences</taxon>
        <taxon>metagenomes</taxon>
        <taxon>ecological metagenomes</taxon>
    </lineage>
</organism>
<dbReference type="Pfam" id="PF00528">
    <property type="entry name" value="BPD_transp_1"/>
    <property type="match status" value="1"/>
</dbReference>
<dbReference type="AlphaFoldDB" id="A0A645CWB8"/>
<feature type="transmembrane region" description="Helical" evidence="7">
    <location>
        <begin position="179"/>
        <end position="198"/>
    </location>
</feature>
<evidence type="ECO:0000256" key="2">
    <source>
        <dbReference type="ARBA" id="ARBA00022448"/>
    </source>
</evidence>
<keyword evidence="6 7" id="KW-0472">Membrane</keyword>
<evidence type="ECO:0000313" key="9">
    <source>
        <dbReference type="EMBL" id="MPM80992.1"/>
    </source>
</evidence>
<gene>
    <name evidence="9" type="primary">araQ_86</name>
    <name evidence="9" type="ORF">SDC9_128043</name>
</gene>
<reference evidence="9" key="1">
    <citation type="submission" date="2019-08" db="EMBL/GenBank/DDBJ databases">
        <authorList>
            <person name="Kucharzyk K."/>
            <person name="Murdoch R.W."/>
            <person name="Higgins S."/>
            <person name="Loffler F."/>
        </authorList>
    </citation>
    <scope>NUCLEOTIDE SEQUENCE</scope>
</reference>
<sequence length="213" mass="23975">MVGTIINVSLTILAAYPLSRSELLGRNALMKIITLTMFFSGGMIPTFLVVRNLRLMNTLWALVLPGAISTYNLIITRTFLQSNIPEELVEAAKIDGCSHARFLIRIVIPLSMAIIVIIAMFYAIGHWNDYMGPIMYFSRKEKYNLQVVLRDILQSAEAANMAESTDTILSVRFYEIERIKYATMVISSLPLALAYPFIMKYFEKGVMMGAIKG</sequence>
<keyword evidence="2" id="KW-0813">Transport</keyword>
<name>A0A645CWB8_9ZZZZ</name>
<evidence type="ECO:0000256" key="1">
    <source>
        <dbReference type="ARBA" id="ARBA00004651"/>
    </source>
</evidence>
<accession>A0A645CWB8</accession>
<evidence type="ECO:0000256" key="7">
    <source>
        <dbReference type="SAM" id="Phobius"/>
    </source>
</evidence>
<evidence type="ECO:0000256" key="5">
    <source>
        <dbReference type="ARBA" id="ARBA00022989"/>
    </source>
</evidence>
<dbReference type="EMBL" id="VSSQ01030454">
    <property type="protein sequence ID" value="MPM80992.1"/>
    <property type="molecule type" value="Genomic_DNA"/>
</dbReference>
<protein>
    <submittedName>
        <fullName evidence="9">L-arabinose transport system permease protein AraQ</fullName>
    </submittedName>
</protein>
<keyword evidence="3" id="KW-1003">Cell membrane</keyword>
<feature type="transmembrane region" description="Helical" evidence="7">
    <location>
        <begin position="28"/>
        <end position="49"/>
    </location>
</feature>
<evidence type="ECO:0000256" key="4">
    <source>
        <dbReference type="ARBA" id="ARBA00022692"/>
    </source>
</evidence>
<feature type="transmembrane region" description="Helical" evidence="7">
    <location>
        <begin position="102"/>
        <end position="124"/>
    </location>
</feature>
<dbReference type="PANTHER" id="PTHR43744:SF9">
    <property type="entry name" value="POLYGALACTURONAN_RHAMNOGALACTURONAN TRANSPORT SYSTEM PERMEASE PROTEIN YTCP"/>
    <property type="match status" value="1"/>
</dbReference>